<dbReference type="Gene3D" id="2.60.40.10">
    <property type="entry name" value="Immunoglobulins"/>
    <property type="match status" value="1"/>
</dbReference>
<dbReference type="InterPro" id="IPR013783">
    <property type="entry name" value="Ig-like_fold"/>
</dbReference>
<evidence type="ECO:0000313" key="5">
    <source>
        <dbReference type="Proteomes" id="UP000823891"/>
    </source>
</evidence>
<feature type="domain" description="DUF5605" evidence="3">
    <location>
        <begin position="448"/>
        <end position="511"/>
    </location>
</feature>
<protein>
    <submittedName>
        <fullName evidence="4">DUF4038 domain-containing protein</fullName>
    </submittedName>
</protein>
<gene>
    <name evidence="4" type="ORF">H9761_00440</name>
</gene>
<dbReference type="SUPFAM" id="SSF51445">
    <property type="entry name" value="(Trans)glycosidases"/>
    <property type="match status" value="1"/>
</dbReference>
<feature type="domain" description="Apiosidase-like catalytic" evidence="1">
    <location>
        <begin position="104"/>
        <end position="368"/>
    </location>
</feature>
<dbReference type="Gene3D" id="2.60.40.3950">
    <property type="match status" value="1"/>
</dbReference>
<dbReference type="PANTHER" id="PTHR37836">
    <property type="entry name" value="LMO1036 PROTEIN"/>
    <property type="match status" value="1"/>
</dbReference>
<sequence>MRQYEMFEIRLTGEAPRGSEAAAAPEAVFTLNGKEKRVRGFYVGEGVYKVRFYPGEAGVCSWKIAPALQEGGREISLSGALEGTETCETAGSSSHGMVRVNGLHFACEDGTRYQPFGTTVYALIHQDRKLVDQTFETLAGAPFNKIRFCVFPKHYDYNHNEPAYFAFEKTGDRFDVNRPCQVFWEELERRIGQLDEMGIQGDLILFHPYDRWGFAQLTHEECMTYLSYLVRRLAAFPNLWWSLANEYDLMAHFERGWWNDFARFLHENDPYGHLLSNHNCLPYWDFHDPYTTHCCIQDTCVNRVGRLQREYGKPVVFDEVCYEGNIEHSWGNISAFEMAHRFWMAHILGGYCTHGETYLNEEEILWWAKGGVLHGESPARIAFLRKIMEELPGDPDVLPGRWGSVDPEEIHKRAQEPKTGDVWADGLASLPLERLYRFIDKEGTVQSHCGQEVYLRYYGHQCCGKGMLELPEELEYDVEVIDIWEMTRTVIRTGVSGKVTFPLPGKEGIAVIARRR</sequence>
<dbReference type="Pfam" id="PF18310">
    <property type="entry name" value="DUF5605"/>
    <property type="match status" value="1"/>
</dbReference>
<dbReference type="Gene3D" id="3.20.20.80">
    <property type="entry name" value="Glycosidases"/>
    <property type="match status" value="1"/>
</dbReference>
<evidence type="ECO:0000313" key="4">
    <source>
        <dbReference type="EMBL" id="HJC22155.1"/>
    </source>
</evidence>
<dbReference type="InterPro" id="IPR017853">
    <property type="entry name" value="GH"/>
</dbReference>
<reference evidence="4" key="1">
    <citation type="journal article" date="2021" name="PeerJ">
        <title>Extensive microbial diversity within the chicken gut microbiome revealed by metagenomics and culture.</title>
        <authorList>
            <person name="Gilroy R."/>
            <person name="Ravi A."/>
            <person name="Getino M."/>
            <person name="Pursley I."/>
            <person name="Horton D.L."/>
            <person name="Alikhan N.F."/>
            <person name="Baker D."/>
            <person name="Gharbi K."/>
            <person name="Hall N."/>
            <person name="Watson M."/>
            <person name="Adriaenssens E.M."/>
            <person name="Foster-Nyarko E."/>
            <person name="Jarju S."/>
            <person name="Secka A."/>
            <person name="Antonio M."/>
            <person name="Oren A."/>
            <person name="Chaudhuri R.R."/>
            <person name="La Ragione R."/>
            <person name="Hildebrand F."/>
            <person name="Pallen M.J."/>
        </authorList>
    </citation>
    <scope>NUCLEOTIDE SEQUENCE</scope>
    <source>
        <strain evidence="4">USAMLcec2-132</strain>
    </source>
</reference>
<evidence type="ECO:0000259" key="2">
    <source>
        <dbReference type="Pfam" id="PF16586"/>
    </source>
</evidence>
<evidence type="ECO:0000259" key="3">
    <source>
        <dbReference type="Pfam" id="PF18310"/>
    </source>
</evidence>
<comment type="caution">
    <text evidence="4">The sequence shown here is derived from an EMBL/GenBank/DDBJ whole genome shotgun (WGS) entry which is preliminary data.</text>
</comment>
<feature type="domain" description="DUF5060" evidence="2">
    <location>
        <begin position="2"/>
        <end position="64"/>
    </location>
</feature>
<dbReference type="EMBL" id="DWWS01000005">
    <property type="protein sequence ID" value="HJC22155.1"/>
    <property type="molecule type" value="Genomic_DNA"/>
</dbReference>
<dbReference type="AlphaFoldDB" id="A0A9D2SP39"/>
<name>A0A9D2SP39_9FIRM</name>
<dbReference type="Proteomes" id="UP000823891">
    <property type="component" value="Unassembled WGS sequence"/>
</dbReference>
<dbReference type="InterPro" id="IPR041239">
    <property type="entry name" value="DUF5605"/>
</dbReference>
<dbReference type="Pfam" id="PF16586">
    <property type="entry name" value="DUF5060"/>
    <property type="match status" value="1"/>
</dbReference>
<organism evidence="4 5">
    <name type="scientific">Candidatus Eisenbergiella merdavium</name>
    <dbReference type="NCBI Taxonomy" id="2838551"/>
    <lineage>
        <taxon>Bacteria</taxon>
        <taxon>Bacillati</taxon>
        <taxon>Bacillota</taxon>
        <taxon>Clostridia</taxon>
        <taxon>Lachnospirales</taxon>
        <taxon>Lachnospiraceae</taxon>
        <taxon>Eisenbergiella</taxon>
    </lineage>
</organism>
<accession>A0A9D2SP39</accession>
<dbReference type="Pfam" id="PF13204">
    <property type="entry name" value="Apiosidase"/>
    <property type="match status" value="1"/>
</dbReference>
<evidence type="ECO:0000259" key="1">
    <source>
        <dbReference type="Pfam" id="PF13204"/>
    </source>
</evidence>
<dbReference type="InterPro" id="IPR032260">
    <property type="entry name" value="DUF5060"/>
</dbReference>
<dbReference type="PANTHER" id="PTHR37836:SF2">
    <property type="entry name" value="DUF4038 DOMAIN-CONTAINING PROTEIN"/>
    <property type="match status" value="1"/>
</dbReference>
<dbReference type="InterPro" id="IPR025277">
    <property type="entry name" value="Apiosidase-like_cat_dom"/>
</dbReference>
<reference evidence="4" key="2">
    <citation type="submission" date="2021-04" db="EMBL/GenBank/DDBJ databases">
        <authorList>
            <person name="Gilroy R."/>
        </authorList>
    </citation>
    <scope>NUCLEOTIDE SEQUENCE</scope>
    <source>
        <strain evidence="4">USAMLcec2-132</strain>
    </source>
</reference>
<proteinExistence type="predicted"/>